<reference evidence="1 2" key="1">
    <citation type="submission" date="2024-09" db="EMBL/GenBank/DDBJ databases">
        <authorList>
            <person name="Sun Q."/>
            <person name="Mori K."/>
        </authorList>
    </citation>
    <scope>NUCLEOTIDE SEQUENCE [LARGE SCALE GENOMIC DNA]</scope>
    <source>
        <strain evidence="1 2">JCM 3323</strain>
    </source>
</reference>
<gene>
    <name evidence="1" type="ORF">ACFFRN_48955</name>
</gene>
<evidence type="ECO:0008006" key="3">
    <source>
        <dbReference type="Google" id="ProtNLM"/>
    </source>
</evidence>
<proteinExistence type="predicted"/>
<dbReference type="RefSeq" id="WP_346126523.1">
    <property type="nucleotide sequence ID" value="NZ_BAAAXC010000015.1"/>
</dbReference>
<comment type="caution">
    <text evidence="1">The sequence shown here is derived from an EMBL/GenBank/DDBJ whole genome shotgun (WGS) entry which is preliminary data.</text>
</comment>
<name>A0ABV5QGE1_9ACTN</name>
<evidence type="ECO:0000313" key="1">
    <source>
        <dbReference type="EMBL" id="MFB9534561.1"/>
    </source>
</evidence>
<dbReference type="EMBL" id="JBHMCE010000035">
    <property type="protein sequence ID" value="MFB9534561.1"/>
    <property type="molecule type" value="Genomic_DNA"/>
</dbReference>
<accession>A0ABV5QGE1</accession>
<dbReference type="Proteomes" id="UP001589646">
    <property type="component" value="Unassembled WGS sequence"/>
</dbReference>
<keyword evidence="2" id="KW-1185">Reference proteome</keyword>
<evidence type="ECO:0000313" key="2">
    <source>
        <dbReference type="Proteomes" id="UP001589646"/>
    </source>
</evidence>
<protein>
    <recommendedName>
        <fullName evidence="3">DUF2750 domain-containing protein</fullName>
    </recommendedName>
</protein>
<organism evidence="1 2">
    <name type="scientific">Nonomuraea roseola</name>
    <dbReference type="NCBI Taxonomy" id="46179"/>
    <lineage>
        <taxon>Bacteria</taxon>
        <taxon>Bacillati</taxon>
        <taxon>Actinomycetota</taxon>
        <taxon>Actinomycetes</taxon>
        <taxon>Streptosporangiales</taxon>
        <taxon>Streptosporangiaceae</taxon>
        <taxon>Nonomuraea</taxon>
    </lineage>
</organism>
<sequence>MRIFNTTGWTAVFTGAETETGRFRPVEAWDQGTGEALVVDPQHGVLRPVSYWQDFSHLERAERVVGVVPGDGWRAHWNDEGGKPLTELVLAWLIHANGLATPISVDPDGTVGTAELADRILAPGQDLDPHH</sequence>